<evidence type="ECO:0000313" key="9">
    <source>
        <dbReference type="Proteomes" id="UP000494216"/>
    </source>
</evidence>
<dbReference type="NCBIfam" id="TIGR00061">
    <property type="entry name" value="L21"/>
    <property type="match status" value="1"/>
</dbReference>
<proteinExistence type="inferred from homology"/>
<dbReference type="GO" id="GO:0003735">
    <property type="term" value="F:structural constituent of ribosome"/>
    <property type="evidence" value="ECO:0007669"/>
    <property type="project" value="InterPro"/>
</dbReference>
<evidence type="ECO:0000256" key="2">
    <source>
        <dbReference type="ARBA" id="ARBA00022730"/>
    </source>
</evidence>
<dbReference type="HAMAP" id="MF_01363">
    <property type="entry name" value="Ribosomal_bL21"/>
    <property type="match status" value="1"/>
</dbReference>
<evidence type="ECO:0000256" key="1">
    <source>
        <dbReference type="ARBA" id="ARBA00008563"/>
    </source>
</evidence>
<dbReference type="InterPro" id="IPR018258">
    <property type="entry name" value="Ribosomal_bL21_CS"/>
</dbReference>
<evidence type="ECO:0000256" key="7">
    <source>
        <dbReference type="RuleBase" id="RU000562"/>
    </source>
</evidence>
<name>A0A8S0X1Y8_9GAMM</name>
<comment type="subunit">
    <text evidence="6">Part of the 50S ribosomal subunit. Contacts protein L20.</text>
</comment>
<protein>
    <recommendedName>
        <fullName evidence="6">Large ribosomal subunit protein bL21</fullName>
    </recommendedName>
</protein>
<keyword evidence="4 6" id="KW-0689">Ribosomal protein</keyword>
<dbReference type="GO" id="GO:0019843">
    <property type="term" value="F:rRNA binding"/>
    <property type="evidence" value="ECO:0007669"/>
    <property type="project" value="UniProtKB-UniRule"/>
</dbReference>
<dbReference type="InterPro" id="IPR036164">
    <property type="entry name" value="bL21-like_sf"/>
</dbReference>
<dbReference type="GO" id="GO:0005737">
    <property type="term" value="C:cytoplasm"/>
    <property type="evidence" value="ECO:0007669"/>
    <property type="project" value="UniProtKB-ARBA"/>
</dbReference>
<dbReference type="PROSITE" id="PS01169">
    <property type="entry name" value="RIBOSOMAL_L21"/>
    <property type="match status" value="1"/>
</dbReference>
<evidence type="ECO:0000313" key="8">
    <source>
        <dbReference type="EMBL" id="CAA9891512.1"/>
    </source>
</evidence>
<dbReference type="PANTHER" id="PTHR21349:SF0">
    <property type="entry name" value="LARGE RIBOSOMAL SUBUNIT PROTEIN BL21M"/>
    <property type="match status" value="1"/>
</dbReference>
<dbReference type="Pfam" id="PF00829">
    <property type="entry name" value="Ribosomal_L21p"/>
    <property type="match status" value="1"/>
</dbReference>
<dbReference type="PANTHER" id="PTHR21349">
    <property type="entry name" value="50S RIBOSOMAL PROTEIN L21"/>
    <property type="match status" value="1"/>
</dbReference>
<dbReference type="GO" id="GO:1990904">
    <property type="term" value="C:ribonucleoprotein complex"/>
    <property type="evidence" value="ECO:0007669"/>
    <property type="project" value="UniProtKB-KW"/>
</dbReference>
<reference evidence="8 9" key="1">
    <citation type="submission" date="2020-02" db="EMBL/GenBank/DDBJ databases">
        <authorList>
            <person name="Hogendoorn C."/>
        </authorList>
    </citation>
    <scope>NUCLEOTIDE SEQUENCE [LARGE SCALE GENOMIC DNA]</scope>
    <source>
        <strain evidence="8">METHB21</strain>
    </source>
</reference>
<dbReference type="InterPro" id="IPR001787">
    <property type="entry name" value="Ribosomal_bL21"/>
</dbReference>
<keyword evidence="2 6" id="KW-0699">rRNA-binding</keyword>
<dbReference type="Proteomes" id="UP000494216">
    <property type="component" value="Unassembled WGS sequence"/>
</dbReference>
<dbReference type="EMBL" id="CADCXN010000072">
    <property type="protein sequence ID" value="CAA9891512.1"/>
    <property type="molecule type" value="Genomic_DNA"/>
</dbReference>
<evidence type="ECO:0000256" key="5">
    <source>
        <dbReference type="ARBA" id="ARBA00023274"/>
    </source>
</evidence>
<gene>
    <name evidence="6 8" type="primary">rplU</name>
    <name evidence="8" type="ORF">METHB2_420026</name>
</gene>
<dbReference type="AlphaFoldDB" id="A0A8S0X1Y8"/>
<dbReference type="SUPFAM" id="SSF141091">
    <property type="entry name" value="L21p-like"/>
    <property type="match status" value="1"/>
</dbReference>
<organism evidence="8 9">
    <name type="scientific">Candidatus Methylobacter favarea</name>
    <dbReference type="NCBI Taxonomy" id="2707345"/>
    <lineage>
        <taxon>Bacteria</taxon>
        <taxon>Pseudomonadati</taxon>
        <taxon>Pseudomonadota</taxon>
        <taxon>Gammaproteobacteria</taxon>
        <taxon>Methylococcales</taxon>
        <taxon>Methylococcaceae</taxon>
        <taxon>Methylobacter</taxon>
    </lineage>
</organism>
<sequence>MGLTQMYAVIQTGGKQYRVEEGTTLKIEKLELGTGEGIEFDNVLMVQSGESVKIGQPFIDGGKVTATVVSQGRHKKIKIIKFRRRKHHMKQMGHRQYYTEIQITGISA</sequence>
<dbReference type="GO" id="GO:0005840">
    <property type="term" value="C:ribosome"/>
    <property type="evidence" value="ECO:0007669"/>
    <property type="project" value="UniProtKB-KW"/>
</dbReference>
<keyword evidence="5 6" id="KW-0687">Ribonucleoprotein</keyword>
<accession>A0A8S0X1Y8</accession>
<comment type="similarity">
    <text evidence="1 6 7">Belongs to the bacterial ribosomal protein bL21 family.</text>
</comment>
<evidence type="ECO:0000256" key="4">
    <source>
        <dbReference type="ARBA" id="ARBA00022980"/>
    </source>
</evidence>
<keyword evidence="9" id="KW-1185">Reference proteome</keyword>
<comment type="caution">
    <text evidence="8">The sequence shown here is derived from an EMBL/GenBank/DDBJ whole genome shotgun (WGS) entry which is preliminary data.</text>
</comment>
<evidence type="ECO:0000256" key="3">
    <source>
        <dbReference type="ARBA" id="ARBA00022884"/>
    </source>
</evidence>
<evidence type="ECO:0000256" key="6">
    <source>
        <dbReference type="HAMAP-Rule" id="MF_01363"/>
    </source>
</evidence>
<dbReference type="InterPro" id="IPR028909">
    <property type="entry name" value="bL21-like"/>
</dbReference>
<keyword evidence="3 6" id="KW-0694">RNA-binding</keyword>
<dbReference type="GO" id="GO:0006412">
    <property type="term" value="P:translation"/>
    <property type="evidence" value="ECO:0007669"/>
    <property type="project" value="UniProtKB-UniRule"/>
</dbReference>
<comment type="function">
    <text evidence="6 7">This protein binds to 23S rRNA in the presence of protein L20.</text>
</comment>